<dbReference type="PANTHER" id="PTHR37610:SF55">
    <property type="entry name" value="RETROTRANSPOSON COPIA-LIKE N-TERMINAL DOMAIN-CONTAINING PROTEIN"/>
    <property type="match status" value="1"/>
</dbReference>
<organism evidence="1 2">
    <name type="scientific">Cajanus cajan</name>
    <name type="common">Pigeon pea</name>
    <name type="synonym">Cajanus indicus</name>
    <dbReference type="NCBI Taxonomy" id="3821"/>
    <lineage>
        <taxon>Eukaryota</taxon>
        <taxon>Viridiplantae</taxon>
        <taxon>Streptophyta</taxon>
        <taxon>Embryophyta</taxon>
        <taxon>Tracheophyta</taxon>
        <taxon>Spermatophyta</taxon>
        <taxon>Magnoliopsida</taxon>
        <taxon>eudicotyledons</taxon>
        <taxon>Gunneridae</taxon>
        <taxon>Pentapetalae</taxon>
        <taxon>rosids</taxon>
        <taxon>fabids</taxon>
        <taxon>Fabales</taxon>
        <taxon>Fabaceae</taxon>
        <taxon>Papilionoideae</taxon>
        <taxon>50 kb inversion clade</taxon>
        <taxon>NPAAA clade</taxon>
        <taxon>indigoferoid/millettioid clade</taxon>
        <taxon>Phaseoleae</taxon>
        <taxon>Cajanus</taxon>
    </lineage>
</organism>
<dbReference type="AlphaFoldDB" id="A0A151RET3"/>
<sequence length="74" mass="8249">MALISKNKMAFLTGAISAPASTDPLFPSWEGCNTLIMSWLLNSLSPSIAQSIIYFDQAFDIWIDLKERFSQSDC</sequence>
<dbReference type="Proteomes" id="UP000075243">
    <property type="component" value="Unassembled WGS sequence"/>
</dbReference>
<dbReference type="EMBL" id="KQ483792">
    <property type="protein sequence ID" value="KYP41138.1"/>
    <property type="molecule type" value="Genomic_DNA"/>
</dbReference>
<reference evidence="1" key="1">
    <citation type="journal article" date="2012" name="Nat. Biotechnol.">
        <title>Draft genome sequence of pigeonpea (Cajanus cajan), an orphan legume crop of resource-poor farmers.</title>
        <authorList>
            <person name="Varshney R.K."/>
            <person name="Chen W."/>
            <person name="Li Y."/>
            <person name="Bharti A.K."/>
            <person name="Saxena R.K."/>
            <person name="Schlueter J.A."/>
            <person name="Donoghue M.T."/>
            <person name="Azam S."/>
            <person name="Fan G."/>
            <person name="Whaley A.M."/>
            <person name="Farmer A.D."/>
            <person name="Sheridan J."/>
            <person name="Iwata A."/>
            <person name="Tuteja R."/>
            <person name="Penmetsa R.V."/>
            <person name="Wu W."/>
            <person name="Upadhyaya H.D."/>
            <person name="Yang S.P."/>
            <person name="Shah T."/>
            <person name="Saxena K.B."/>
            <person name="Michael T."/>
            <person name="McCombie W.R."/>
            <person name="Yang B."/>
            <person name="Zhang G."/>
            <person name="Yang H."/>
            <person name="Wang J."/>
            <person name="Spillane C."/>
            <person name="Cook D.R."/>
            <person name="May G.D."/>
            <person name="Xu X."/>
            <person name="Jackson S.A."/>
        </authorList>
    </citation>
    <scope>NUCLEOTIDE SEQUENCE [LARGE SCALE GENOMIC DNA]</scope>
</reference>
<evidence type="ECO:0000313" key="2">
    <source>
        <dbReference type="Proteomes" id="UP000075243"/>
    </source>
</evidence>
<dbReference type="PANTHER" id="PTHR37610">
    <property type="entry name" value="CCHC-TYPE DOMAIN-CONTAINING PROTEIN"/>
    <property type="match status" value="1"/>
</dbReference>
<dbReference type="OMA" id="MASCHAH"/>
<evidence type="ECO:0008006" key="3">
    <source>
        <dbReference type="Google" id="ProtNLM"/>
    </source>
</evidence>
<evidence type="ECO:0000313" key="1">
    <source>
        <dbReference type="EMBL" id="KYP41138.1"/>
    </source>
</evidence>
<accession>A0A151RET3</accession>
<keyword evidence="2" id="KW-1185">Reference proteome</keyword>
<protein>
    <recommendedName>
        <fullName evidence="3">Retrotransposon Copia-like N-terminal domain-containing protein</fullName>
    </recommendedName>
</protein>
<proteinExistence type="predicted"/>
<dbReference type="Gramene" id="C.cajan_38083.t">
    <property type="protein sequence ID" value="C.cajan_38083.t.cds1"/>
    <property type="gene ID" value="C.cajan_38083"/>
</dbReference>
<name>A0A151RET3_CAJCA</name>
<gene>
    <name evidence="1" type="ORF">KK1_037506</name>
</gene>